<accession>A0ABM6I5K1</accession>
<proteinExistence type="predicted"/>
<dbReference type="RefSeq" id="WP_077292275.1">
    <property type="nucleotide sequence ID" value="NZ_CP019630.1"/>
</dbReference>
<evidence type="ECO:0000313" key="2">
    <source>
        <dbReference type="Proteomes" id="UP000188174"/>
    </source>
</evidence>
<dbReference type="EMBL" id="CP019630">
    <property type="protein sequence ID" value="AQQ05678.1"/>
    <property type="molecule type" value="Genomic_DNA"/>
</dbReference>
<dbReference type="Proteomes" id="UP000188174">
    <property type="component" value="Chromosome"/>
</dbReference>
<protein>
    <recommendedName>
        <fullName evidence="3">HhH-GPD domain-containing protein</fullName>
    </recommendedName>
</protein>
<sequence length="213" mass="24081">MSDVTGALQIYGNAIKYMRESGLESEIDWQRTACPEVLTESAFLRETAWVILCSGFREAVVRQIFDYVSLCFCDWESAEAIVESSTACVLSAKSAFRNESKLNAVVNVARIVERLGFEQLKSDILHEPIRTLRQFPFIGPVTVWHLAKNFGFNLAKPDRHLIRIAQHFGFENPHAFCSAIAEVRGDPVKVVDLVIWRFLADHPREKAVALVAR</sequence>
<organism evidence="1 2">
    <name type="scientific">Roseibium algicola</name>
    <dbReference type="NCBI Taxonomy" id="2857014"/>
    <lineage>
        <taxon>Bacteria</taxon>
        <taxon>Pseudomonadati</taxon>
        <taxon>Pseudomonadota</taxon>
        <taxon>Alphaproteobacteria</taxon>
        <taxon>Hyphomicrobiales</taxon>
        <taxon>Stappiaceae</taxon>
        <taxon>Roseibium</taxon>
    </lineage>
</organism>
<reference evidence="1 2" key="1">
    <citation type="submission" date="2017-02" db="EMBL/GenBank/DDBJ databases">
        <authorList>
            <person name="Jeong S."/>
        </authorList>
    </citation>
    <scope>NUCLEOTIDE SEQUENCE [LARGE SCALE GENOMIC DNA]</scope>
    <source>
        <strain evidence="1 2">RMAR6-6</strain>
    </source>
</reference>
<evidence type="ECO:0008006" key="3">
    <source>
        <dbReference type="Google" id="ProtNLM"/>
    </source>
</evidence>
<name>A0ABM6I5K1_9HYPH</name>
<keyword evidence="2" id="KW-1185">Reference proteome</keyword>
<gene>
    <name evidence="1" type="ORF">B0E33_20650</name>
</gene>
<evidence type="ECO:0000313" key="1">
    <source>
        <dbReference type="EMBL" id="AQQ05678.1"/>
    </source>
</evidence>